<sequence>MLIKGEVAV</sequence>
<dbReference type="WBParaSite" id="ES5_v2.g29582.t1">
    <property type="protein sequence ID" value="ES5_v2.g29582.t1"/>
    <property type="gene ID" value="ES5_v2.g29582"/>
</dbReference>
<evidence type="ECO:0000313" key="2">
    <source>
        <dbReference type="WBParaSite" id="ES5_v2.g29582.t1"/>
    </source>
</evidence>
<accession>A0AC34GJ08</accession>
<reference evidence="2" key="1">
    <citation type="submission" date="2022-11" db="UniProtKB">
        <authorList>
            <consortium name="WormBaseParasite"/>
        </authorList>
    </citation>
    <scope>IDENTIFICATION</scope>
</reference>
<dbReference type="Proteomes" id="UP000887579">
    <property type="component" value="Unplaced"/>
</dbReference>
<evidence type="ECO:0000313" key="1">
    <source>
        <dbReference type="Proteomes" id="UP000887579"/>
    </source>
</evidence>
<name>A0AC34GJ08_9BILA</name>
<organism evidence="1 2">
    <name type="scientific">Panagrolaimus sp. ES5</name>
    <dbReference type="NCBI Taxonomy" id="591445"/>
    <lineage>
        <taxon>Eukaryota</taxon>
        <taxon>Metazoa</taxon>
        <taxon>Ecdysozoa</taxon>
        <taxon>Nematoda</taxon>
        <taxon>Chromadorea</taxon>
        <taxon>Rhabditida</taxon>
        <taxon>Tylenchina</taxon>
        <taxon>Panagrolaimomorpha</taxon>
        <taxon>Panagrolaimoidea</taxon>
        <taxon>Panagrolaimidae</taxon>
        <taxon>Panagrolaimus</taxon>
    </lineage>
</organism>
<protein>
    <submittedName>
        <fullName evidence="2">Uncharacterized protein</fullName>
    </submittedName>
</protein>
<proteinExistence type="predicted"/>